<evidence type="ECO:0000256" key="1">
    <source>
        <dbReference type="SAM" id="MobiDB-lite"/>
    </source>
</evidence>
<keyword evidence="3" id="KW-1185">Reference proteome</keyword>
<dbReference type="Proteomes" id="UP000499080">
    <property type="component" value="Unassembled WGS sequence"/>
</dbReference>
<evidence type="ECO:0000313" key="2">
    <source>
        <dbReference type="EMBL" id="GBN57314.1"/>
    </source>
</evidence>
<name>A0A4Y2Q1M7_ARAVE</name>
<feature type="region of interest" description="Disordered" evidence="1">
    <location>
        <begin position="78"/>
        <end position="104"/>
    </location>
</feature>
<sequence length="104" mass="11592">MNDQRECYSGQSKIKKYREIAEKANVIKQKLLNMGKMDSFDSDIVNLRQETQSKIQDPNAPNATLDNLKFSTSASFSFNTDNSSSSESNLSSDSDCEVISPNLT</sequence>
<protein>
    <submittedName>
        <fullName evidence="2">Uncharacterized protein</fullName>
    </submittedName>
</protein>
<comment type="caution">
    <text evidence="2">The sequence shown here is derived from an EMBL/GenBank/DDBJ whole genome shotgun (WGS) entry which is preliminary data.</text>
</comment>
<reference evidence="2 3" key="1">
    <citation type="journal article" date="2019" name="Sci. Rep.">
        <title>Orb-weaving spider Araneus ventricosus genome elucidates the spidroin gene catalogue.</title>
        <authorList>
            <person name="Kono N."/>
            <person name="Nakamura H."/>
            <person name="Ohtoshi R."/>
            <person name="Moran D.A.P."/>
            <person name="Shinohara A."/>
            <person name="Yoshida Y."/>
            <person name="Fujiwara M."/>
            <person name="Mori M."/>
            <person name="Tomita M."/>
            <person name="Arakawa K."/>
        </authorList>
    </citation>
    <scope>NUCLEOTIDE SEQUENCE [LARGE SCALE GENOMIC DNA]</scope>
</reference>
<proteinExistence type="predicted"/>
<feature type="compositionally biased region" description="Low complexity" evidence="1">
    <location>
        <begin position="78"/>
        <end position="93"/>
    </location>
</feature>
<organism evidence="2 3">
    <name type="scientific">Araneus ventricosus</name>
    <name type="common">Orbweaver spider</name>
    <name type="synonym">Epeira ventricosa</name>
    <dbReference type="NCBI Taxonomy" id="182803"/>
    <lineage>
        <taxon>Eukaryota</taxon>
        <taxon>Metazoa</taxon>
        <taxon>Ecdysozoa</taxon>
        <taxon>Arthropoda</taxon>
        <taxon>Chelicerata</taxon>
        <taxon>Arachnida</taxon>
        <taxon>Araneae</taxon>
        <taxon>Araneomorphae</taxon>
        <taxon>Entelegynae</taxon>
        <taxon>Araneoidea</taxon>
        <taxon>Araneidae</taxon>
        <taxon>Araneus</taxon>
    </lineage>
</organism>
<dbReference type="AlphaFoldDB" id="A0A4Y2Q1M7"/>
<evidence type="ECO:0000313" key="3">
    <source>
        <dbReference type="Proteomes" id="UP000499080"/>
    </source>
</evidence>
<dbReference type="EMBL" id="BGPR01012715">
    <property type="protein sequence ID" value="GBN57314.1"/>
    <property type="molecule type" value="Genomic_DNA"/>
</dbReference>
<gene>
    <name evidence="2" type="ORF">AVEN_76883_1</name>
</gene>
<accession>A0A4Y2Q1M7</accession>